<evidence type="ECO:0000256" key="15">
    <source>
        <dbReference type="RuleBase" id="RU004016"/>
    </source>
</evidence>
<evidence type="ECO:0000256" key="3">
    <source>
        <dbReference type="ARBA" id="ARBA00007164"/>
    </source>
</evidence>
<organism evidence="17 18">
    <name type="scientific">Hydrogenibacillus schlegelii</name>
    <name type="common">Bacillus schlegelii</name>
    <dbReference type="NCBI Taxonomy" id="1484"/>
    <lineage>
        <taxon>Bacteria</taxon>
        <taxon>Bacillati</taxon>
        <taxon>Bacillota</taxon>
        <taxon>Bacilli</taxon>
        <taxon>Bacillales</taxon>
        <taxon>Bacillales Family X. Incertae Sedis</taxon>
        <taxon>Hydrogenibacillus</taxon>
    </lineage>
</organism>
<dbReference type="GO" id="GO:0009252">
    <property type="term" value="P:peptidoglycan biosynthetic process"/>
    <property type="evidence" value="ECO:0007669"/>
    <property type="project" value="UniProtKB-UniPathway"/>
</dbReference>
<evidence type="ECO:0000259" key="16">
    <source>
        <dbReference type="SMART" id="SM00936"/>
    </source>
</evidence>
<evidence type="ECO:0000256" key="14">
    <source>
        <dbReference type="PIRSR" id="PIRSR618044-2"/>
    </source>
</evidence>
<evidence type="ECO:0000256" key="4">
    <source>
        <dbReference type="ARBA" id="ARBA00012448"/>
    </source>
</evidence>
<dbReference type="Gene3D" id="3.40.710.10">
    <property type="entry name" value="DD-peptidase/beta-lactamase superfamily"/>
    <property type="match status" value="1"/>
</dbReference>
<comment type="catalytic activity">
    <reaction evidence="12">
        <text>Preferential cleavage: (Ac)2-L-Lys-D-Ala-|-D-Ala. Also transpeptidation of peptidyl-alanyl moieties that are N-acyl substituents of D-alanine.</text>
        <dbReference type="EC" id="3.4.16.4"/>
    </reaction>
</comment>
<dbReference type="PANTHER" id="PTHR21581">
    <property type="entry name" value="D-ALANYL-D-ALANINE CARBOXYPEPTIDASE"/>
    <property type="match status" value="1"/>
</dbReference>
<keyword evidence="11" id="KW-0961">Cell wall biogenesis/degradation</keyword>
<dbReference type="EC" id="3.4.16.4" evidence="4"/>
<evidence type="ECO:0000256" key="12">
    <source>
        <dbReference type="ARBA" id="ARBA00034000"/>
    </source>
</evidence>
<dbReference type="SMART" id="SM00936">
    <property type="entry name" value="PBP5_C"/>
    <property type="match status" value="1"/>
</dbReference>
<dbReference type="RefSeq" id="WP_066201345.1">
    <property type="nucleotide sequence ID" value="NZ_CBCSAS010000014.1"/>
</dbReference>
<comment type="pathway">
    <text evidence="2">Cell wall biogenesis; peptidoglycan biosynthesis.</text>
</comment>
<dbReference type="GO" id="GO:0071555">
    <property type="term" value="P:cell wall organization"/>
    <property type="evidence" value="ECO:0007669"/>
    <property type="project" value="UniProtKB-KW"/>
</dbReference>
<dbReference type="UniPathway" id="UPA00219"/>
<keyword evidence="9" id="KW-0133">Cell shape</keyword>
<dbReference type="SUPFAM" id="SSF69189">
    <property type="entry name" value="Penicillin-binding protein associated domain"/>
    <property type="match status" value="1"/>
</dbReference>
<dbReference type="InterPro" id="IPR001967">
    <property type="entry name" value="Peptidase_S11_N"/>
</dbReference>
<evidence type="ECO:0000256" key="7">
    <source>
        <dbReference type="ARBA" id="ARBA00022729"/>
    </source>
</evidence>
<dbReference type="GO" id="GO:0008360">
    <property type="term" value="P:regulation of cell shape"/>
    <property type="evidence" value="ECO:0007669"/>
    <property type="project" value="UniProtKB-KW"/>
</dbReference>
<keyword evidence="6" id="KW-0645">Protease</keyword>
<evidence type="ECO:0000256" key="1">
    <source>
        <dbReference type="ARBA" id="ARBA00003217"/>
    </source>
</evidence>
<dbReference type="InterPro" id="IPR018044">
    <property type="entry name" value="Peptidase_S11"/>
</dbReference>
<gene>
    <name evidence="17" type="ORF">SA87_06665</name>
</gene>
<evidence type="ECO:0000256" key="2">
    <source>
        <dbReference type="ARBA" id="ARBA00004752"/>
    </source>
</evidence>
<name>A0A179INA9_HYDSH</name>
<keyword evidence="7" id="KW-0732">Signal</keyword>
<dbReference type="EMBL" id="JXBB01000023">
    <property type="protein sequence ID" value="OAR04138.1"/>
    <property type="molecule type" value="Genomic_DNA"/>
</dbReference>
<protein>
    <recommendedName>
        <fullName evidence="4">serine-type D-Ala-D-Ala carboxypeptidase</fullName>
        <ecNumber evidence="4">3.4.16.4</ecNumber>
    </recommendedName>
</protein>
<evidence type="ECO:0000256" key="8">
    <source>
        <dbReference type="ARBA" id="ARBA00022801"/>
    </source>
</evidence>
<dbReference type="GO" id="GO:0009002">
    <property type="term" value="F:serine-type D-Ala-D-Ala carboxypeptidase activity"/>
    <property type="evidence" value="ECO:0007669"/>
    <property type="project" value="UniProtKB-EC"/>
</dbReference>
<evidence type="ECO:0000256" key="6">
    <source>
        <dbReference type="ARBA" id="ARBA00022670"/>
    </source>
</evidence>
<dbReference type="Proteomes" id="UP000243024">
    <property type="component" value="Unassembled WGS sequence"/>
</dbReference>
<keyword evidence="10" id="KW-0573">Peptidoglycan synthesis</keyword>
<feature type="domain" description="Peptidase S11 D-Ala-D-Ala carboxypeptidase A C-terminal" evidence="16">
    <location>
        <begin position="299"/>
        <end position="399"/>
    </location>
</feature>
<evidence type="ECO:0000313" key="17">
    <source>
        <dbReference type="EMBL" id="OAR04138.1"/>
    </source>
</evidence>
<evidence type="ECO:0000256" key="11">
    <source>
        <dbReference type="ARBA" id="ARBA00023316"/>
    </source>
</evidence>
<accession>A0A179INA9</accession>
<dbReference type="STRING" id="1484.SA87_06665"/>
<dbReference type="InterPro" id="IPR015956">
    <property type="entry name" value="Peniciliin-bd_prot_C_sf"/>
</dbReference>
<comment type="similarity">
    <text evidence="3 15">Belongs to the peptidase S11 family.</text>
</comment>
<feature type="active site" description="Proton acceptor" evidence="13">
    <location>
        <position position="67"/>
    </location>
</feature>
<comment type="function">
    <text evidence="1">Removes C-terminal D-alanyl residues from sugar-peptide cell wall precursors.</text>
</comment>
<proteinExistence type="inferred from homology"/>
<feature type="active site" description="Acyl-ester intermediate" evidence="13">
    <location>
        <position position="64"/>
    </location>
</feature>
<evidence type="ECO:0000256" key="9">
    <source>
        <dbReference type="ARBA" id="ARBA00022960"/>
    </source>
</evidence>
<comment type="caution">
    <text evidence="17">The sequence shown here is derived from an EMBL/GenBank/DDBJ whole genome shotgun (WGS) entry which is preliminary data.</text>
</comment>
<dbReference type="Pfam" id="PF07943">
    <property type="entry name" value="PBP5_C"/>
    <property type="match status" value="1"/>
</dbReference>
<feature type="binding site" evidence="14">
    <location>
        <position position="249"/>
    </location>
    <ligand>
        <name>substrate</name>
    </ligand>
</feature>
<dbReference type="InterPro" id="IPR012338">
    <property type="entry name" value="Beta-lactam/transpept-like"/>
</dbReference>
<evidence type="ECO:0000256" key="10">
    <source>
        <dbReference type="ARBA" id="ARBA00022984"/>
    </source>
</evidence>
<dbReference type="AlphaFoldDB" id="A0A179INA9"/>
<reference evidence="17 18" key="1">
    <citation type="submission" date="2015-09" db="EMBL/GenBank/DDBJ databases">
        <title>Draft genome sequence of Hydrogenibacillus schlegelii DSM 2000.</title>
        <authorList>
            <person name="Hemp J."/>
        </authorList>
    </citation>
    <scope>NUCLEOTIDE SEQUENCE [LARGE SCALE GENOMIC DNA]</scope>
    <source>
        <strain evidence="17 18">MA 48</strain>
    </source>
</reference>
<dbReference type="GO" id="GO:0006508">
    <property type="term" value="P:proteolysis"/>
    <property type="evidence" value="ECO:0007669"/>
    <property type="project" value="UniProtKB-KW"/>
</dbReference>
<dbReference type="InterPro" id="IPR012907">
    <property type="entry name" value="Peptidase_S11_C"/>
</dbReference>
<dbReference type="PANTHER" id="PTHR21581:SF11">
    <property type="entry name" value="D-ALANYL-D-ALANINE CARBOXYPEPTIDASE DACA"/>
    <property type="match status" value="1"/>
</dbReference>
<keyword evidence="8" id="KW-0378">Hydrolase</keyword>
<sequence>MRTARRLALAVLVGLILWVQMGVPAQARQDDLKLDVRSALLVDAKTGRVLYADANIDTPYPPASMTKMMTEYLVLEAIGAGKLRWDDVITASDTVYFLGKHAGSRVFLNAGEKRTVRELFEAMAIYSANDATVALAEAVAGTETAFVERMNEKARALGLTHTHFVTATGYPEDELGPYRPNVPGEQTMSARDAALLGLALLRDHPEVLQFTSIPKKTFRAGEANPLEMINWNWLLPGLPYAYEGTDGLKTGHTDAAKFSITATAKRGDMRLVAVVIGAESEKDRFEAARKLFDYGFSHFRYETVARKGDRLPAAPAIEVQKGKSSSVPVVLGEDVVDVVADGGDGPKLSAELGPPPEAPVKAGDRVGIVRPEQPDLPYLAAAYAEAAAVSLVAEADVPRAGAFQLFFRAIFDWIGRLFDRITGGLGASGAEPSLAASLPHLLQ</sequence>
<keyword evidence="5" id="KW-0121">Carboxypeptidase</keyword>
<dbReference type="SUPFAM" id="SSF56601">
    <property type="entry name" value="beta-lactamase/transpeptidase-like"/>
    <property type="match status" value="1"/>
</dbReference>
<dbReference type="PRINTS" id="PR00725">
    <property type="entry name" value="DADACBPTASE1"/>
</dbReference>
<dbReference type="Gene3D" id="2.60.410.10">
    <property type="entry name" value="D-Ala-D-Ala carboxypeptidase, C-terminal domain"/>
    <property type="match status" value="1"/>
</dbReference>
<evidence type="ECO:0000313" key="18">
    <source>
        <dbReference type="Proteomes" id="UP000243024"/>
    </source>
</evidence>
<dbReference type="InterPro" id="IPR037167">
    <property type="entry name" value="Peptidase_S11_C_sf"/>
</dbReference>
<feature type="active site" evidence="13">
    <location>
        <position position="127"/>
    </location>
</feature>
<evidence type="ECO:0000256" key="5">
    <source>
        <dbReference type="ARBA" id="ARBA00022645"/>
    </source>
</evidence>
<evidence type="ECO:0000256" key="13">
    <source>
        <dbReference type="PIRSR" id="PIRSR618044-1"/>
    </source>
</evidence>
<dbReference type="Pfam" id="PF00768">
    <property type="entry name" value="Peptidase_S11"/>
    <property type="match status" value="1"/>
</dbReference>
<keyword evidence="18" id="KW-1185">Reference proteome</keyword>